<dbReference type="Proteomes" id="UP000663505">
    <property type="component" value="Chromosome"/>
</dbReference>
<feature type="repeat" description="TPR" evidence="1">
    <location>
        <begin position="162"/>
        <end position="195"/>
    </location>
</feature>
<dbReference type="Pfam" id="PF13424">
    <property type="entry name" value="TPR_12"/>
    <property type="match status" value="1"/>
</dbReference>
<evidence type="ECO:0000313" key="3">
    <source>
        <dbReference type="EMBL" id="QSO47654.1"/>
    </source>
</evidence>
<dbReference type="SUPFAM" id="SSF81901">
    <property type="entry name" value="HCP-like"/>
    <property type="match status" value="1"/>
</dbReference>
<dbReference type="SUPFAM" id="SSF109604">
    <property type="entry name" value="HD-domain/PDEase-like"/>
    <property type="match status" value="1"/>
</dbReference>
<dbReference type="InterPro" id="IPR003607">
    <property type="entry name" value="HD/PDEase_dom"/>
</dbReference>
<dbReference type="CDD" id="cd00077">
    <property type="entry name" value="HDc"/>
    <property type="match status" value="1"/>
</dbReference>
<dbReference type="KEGG" id="afx:JZ786_00915"/>
<reference evidence="3 4" key="1">
    <citation type="submission" date="2021-02" db="EMBL/GenBank/DDBJ databases">
        <title>Alicyclobacillus curvatus sp. nov. and Alicyclobacillus mengziensis sp. nov., two acidophilic bacteria isolated from acid mine drainage.</title>
        <authorList>
            <person name="Huang Y."/>
        </authorList>
    </citation>
    <scope>NUCLEOTIDE SEQUENCE [LARGE SCALE GENOMIC DNA]</scope>
    <source>
        <strain evidence="3 4">S30H14</strain>
    </source>
</reference>
<name>A0A9X7VZN8_9BACL</name>
<evidence type="ECO:0000313" key="4">
    <source>
        <dbReference type="Proteomes" id="UP000663505"/>
    </source>
</evidence>
<dbReference type="InterPro" id="IPR052020">
    <property type="entry name" value="Cyclic_di-GMP/3'3'-cGAMP_PDE"/>
</dbReference>
<dbReference type="RefSeq" id="WP_206656998.1">
    <property type="nucleotide sequence ID" value="NZ_CP071182.1"/>
</dbReference>
<sequence>MMSGRMDDVQMEHALKLSSKGYLHAALERFQNLLHSSTLTQSAQSLVYDEIGKILVQKNQFAEARQAFATATTMAADLDHQAKCQIHLAMTFHAQGDYDRAYRLLIEIENRFGPELFSARRGVLFNNLASIQWVTQFYRDAVQTMLQSLEYFERAGVNHYNSRLYYNLGVCYSDLREFDKAEMYIRKALLHADDEGQLFSYIALSRMYLGSGNYDLSIEYAMRSVPLFDKVPQTVEPLKTAYMCRILGELAGHRGDLRLAQQLMEKAELQFGLAGQWRDFTDARNRINEWRQAGLPKDAKPGDTTMMKRFLLIIEARNTQEFICSKFAEFIDTRVMYTGELADRLGLSADDKAHLITAARLADYGLTALDPDVVSAPRRSDSALRQYQQHPLLSAEMLRELSLPEEIYALIESHHERLDGTGYPRRSRAGLEDPAEVGSAQRHEGPEAAAISRDTLESHDTLVNRDTLELSQFILQLSDAYADAVVLRQKSHCATLEELRTQQTAFDPRVMAEFERLFQAE</sequence>
<keyword evidence="1" id="KW-0802">TPR repeat</keyword>
<dbReference type="Gene3D" id="1.25.40.10">
    <property type="entry name" value="Tetratricopeptide repeat domain"/>
    <property type="match status" value="2"/>
</dbReference>
<dbReference type="InterPro" id="IPR011990">
    <property type="entry name" value="TPR-like_helical_dom_sf"/>
</dbReference>
<dbReference type="PROSITE" id="PS50005">
    <property type="entry name" value="TPR"/>
    <property type="match status" value="1"/>
</dbReference>
<dbReference type="Pfam" id="PF13181">
    <property type="entry name" value="TPR_8"/>
    <property type="match status" value="1"/>
</dbReference>
<accession>A0A9X7VZN8</accession>
<dbReference type="InterPro" id="IPR019734">
    <property type="entry name" value="TPR_rpt"/>
</dbReference>
<dbReference type="SMART" id="SM00028">
    <property type="entry name" value="TPR"/>
    <property type="match status" value="4"/>
</dbReference>
<dbReference type="EMBL" id="CP071182">
    <property type="protein sequence ID" value="QSO47654.1"/>
    <property type="molecule type" value="Genomic_DNA"/>
</dbReference>
<organism evidence="3 4">
    <name type="scientific">Alicyclobacillus mengziensis</name>
    <dbReference type="NCBI Taxonomy" id="2931921"/>
    <lineage>
        <taxon>Bacteria</taxon>
        <taxon>Bacillati</taxon>
        <taxon>Bacillota</taxon>
        <taxon>Bacilli</taxon>
        <taxon>Bacillales</taxon>
        <taxon>Alicyclobacillaceae</taxon>
        <taxon>Alicyclobacillus</taxon>
    </lineage>
</organism>
<protein>
    <submittedName>
        <fullName evidence="3">Tetratricopeptide repeat protein</fullName>
    </submittedName>
</protein>
<dbReference type="PANTHER" id="PTHR45228">
    <property type="entry name" value="CYCLIC DI-GMP PHOSPHODIESTERASE TM_0186-RELATED"/>
    <property type="match status" value="1"/>
</dbReference>
<proteinExistence type="predicted"/>
<feature type="region of interest" description="Disordered" evidence="2">
    <location>
        <begin position="419"/>
        <end position="448"/>
    </location>
</feature>
<dbReference type="AlphaFoldDB" id="A0A9X7VZN8"/>
<evidence type="ECO:0000256" key="1">
    <source>
        <dbReference type="PROSITE-ProRule" id="PRU00339"/>
    </source>
</evidence>
<dbReference type="Gene3D" id="1.10.3210.10">
    <property type="entry name" value="Hypothetical protein af1432"/>
    <property type="match status" value="1"/>
</dbReference>
<keyword evidence="4" id="KW-1185">Reference proteome</keyword>
<gene>
    <name evidence="3" type="ORF">JZ786_00915</name>
</gene>
<evidence type="ECO:0000256" key="2">
    <source>
        <dbReference type="SAM" id="MobiDB-lite"/>
    </source>
</evidence>
<dbReference type="Pfam" id="PF13487">
    <property type="entry name" value="HD_5"/>
    <property type="match status" value="1"/>
</dbReference>